<evidence type="ECO:0000313" key="2">
    <source>
        <dbReference type="Proteomes" id="UP000013070"/>
    </source>
</evidence>
<name>N8WUN7_9GAMM</name>
<dbReference type="EMBL" id="APPE01000027">
    <property type="protein sequence ID" value="ENV00569.1"/>
    <property type="molecule type" value="Genomic_DNA"/>
</dbReference>
<evidence type="ECO:0000313" key="1">
    <source>
        <dbReference type="EMBL" id="ENV00569.1"/>
    </source>
</evidence>
<keyword evidence="2" id="KW-1185">Reference proteome</keyword>
<reference evidence="1 2" key="1">
    <citation type="submission" date="2013-02" db="EMBL/GenBank/DDBJ databases">
        <title>The Genome Sequence of Acinetobacter sp. NIPH 899.</title>
        <authorList>
            <consortium name="The Broad Institute Genome Sequencing Platform"/>
            <consortium name="The Broad Institute Genome Sequencing Center for Infectious Disease"/>
            <person name="Cerqueira G."/>
            <person name="Feldgarden M."/>
            <person name="Courvalin P."/>
            <person name="Perichon B."/>
            <person name="Grillot-Courvalin C."/>
            <person name="Clermont D."/>
            <person name="Rocha E."/>
            <person name="Yoon E.-J."/>
            <person name="Nemec A."/>
            <person name="Walker B."/>
            <person name="Young S.K."/>
            <person name="Zeng Q."/>
            <person name="Gargeya S."/>
            <person name="Fitzgerald M."/>
            <person name="Haas B."/>
            <person name="Abouelleil A."/>
            <person name="Alvarado L."/>
            <person name="Arachchi H.M."/>
            <person name="Berlin A.M."/>
            <person name="Chapman S.B."/>
            <person name="Dewar J."/>
            <person name="Goldberg J."/>
            <person name="Griggs A."/>
            <person name="Gujja S."/>
            <person name="Hansen M."/>
            <person name="Howarth C."/>
            <person name="Imamovic A."/>
            <person name="Larimer J."/>
            <person name="McCowan C."/>
            <person name="Murphy C."/>
            <person name="Neiman D."/>
            <person name="Pearson M."/>
            <person name="Priest M."/>
            <person name="Roberts A."/>
            <person name="Saif S."/>
            <person name="Shea T."/>
            <person name="Sisk P."/>
            <person name="Sykes S."/>
            <person name="Wortman J."/>
            <person name="Nusbaum C."/>
            <person name="Birren B."/>
        </authorList>
    </citation>
    <scope>NUCLEOTIDE SEQUENCE [LARGE SCALE GENOMIC DNA]</scope>
    <source>
        <strain evidence="1 2">NIPH 899</strain>
    </source>
</reference>
<accession>N8WUN7</accession>
<comment type="caution">
    <text evidence="1">The sequence shown here is derived from an EMBL/GenBank/DDBJ whole genome shotgun (WGS) entry which is preliminary data.</text>
</comment>
<dbReference type="HOGENOM" id="CLU_199486_0_0_6"/>
<dbReference type="Proteomes" id="UP000013070">
    <property type="component" value="Unassembled WGS sequence"/>
</dbReference>
<protein>
    <submittedName>
        <fullName evidence="1">Uncharacterized protein</fullName>
    </submittedName>
</protein>
<sequence>MQAYKIQVDNPKAQKPAYTIVFYINKNNCETFCHTATLLIHTLKYLASISLCFTKEKNRGKV</sequence>
<gene>
    <name evidence="1" type="ORF">F969_00436</name>
</gene>
<proteinExistence type="predicted"/>
<dbReference type="AlphaFoldDB" id="N8WUN7"/>
<organism evidence="1 2">
    <name type="scientific">Acinetobacter variabilis</name>
    <dbReference type="NCBI Taxonomy" id="70346"/>
    <lineage>
        <taxon>Bacteria</taxon>
        <taxon>Pseudomonadati</taxon>
        <taxon>Pseudomonadota</taxon>
        <taxon>Gammaproteobacteria</taxon>
        <taxon>Moraxellales</taxon>
        <taxon>Moraxellaceae</taxon>
        <taxon>Acinetobacter</taxon>
    </lineage>
</organism>